<keyword evidence="2" id="KW-1185">Reference proteome</keyword>
<comment type="caution">
    <text evidence="1">The sequence shown here is derived from an EMBL/GenBank/DDBJ whole genome shotgun (WGS) entry which is preliminary data.</text>
</comment>
<evidence type="ECO:0000313" key="2">
    <source>
        <dbReference type="Proteomes" id="UP000320314"/>
    </source>
</evidence>
<dbReference type="InterPro" id="IPR019027">
    <property type="entry name" value="Pilus_biogenesis_CpaD-related"/>
</dbReference>
<dbReference type="OrthoDB" id="9802674at2"/>
<gene>
    <name evidence="1" type="ORF">FJU11_00115</name>
</gene>
<accession>A0A506UGN0</accession>
<dbReference type="Pfam" id="PF09476">
    <property type="entry name" value="Pilus_CpaD"/>
    <property type="match status" value="1"/>
</dbReference>
<evidence type="ECO:0000313" key="1">
    <source>
        <dbReference type="EMBL" id="TPW32671.1"/>
    </source>
</evidence>
<protein>
    <submittedName>
        <fullName evidence="1">Pilus assembly protein CpaD</fullName>
    </submittedName>
</protein>
<dbReference type="InterPro" id="IPR013361">
    <property type="entry name" value="Pilus_CpaD"/>
</dbReference>
<proteinExistence type="predicted"/>
<dbReference type="Proteomes" id="UP000320314">
    <property type="component" value="Unassembled WGS sequence"/>
</dbReference>
<sequence>MGMINSTRIGGGRRLRAAGLGVLALSVLQLAGCVGGPPAHSVIVGSVPTDYRTRHPIVVSSRAKTLDVPVAAGARSLTSGNADIVRGFADDFEKDEAGLMHVLVPDGSVNTAAAGRMMPQVRRVLARRGVPAGRIVVSRYDASGYEEAPIRLLYQGLDAHTDACGRWPKDLADQPGNESYENFGCAMQNNLAAEIDNPGDLIAPRGMSPIDSQRRTVVYDNYVQNGTGGGSSSQ</sequence>
<name>A0A506UGN0_9HYPH</name>
<dbReference type="NCBIfam" id="TIGR02522">
    <property type="entry name" value="pilus_cpaD"/>
    <property type="match status" value="1"/>
</dbReference>
<dbReference type="AlphaFoldDB" id="A0A506UGN0"/>
<dbReference type="EMBL" id="VHLH01000001">
    <property type="protein sequence ID" value="TPW32671.1"/>
    <property type="molecule type" value="Genomic_DNA"/>
</dbReference>
<organism evidence="1 2">
    <name type="scientific">Pararhizobium mangrovi</name>
    <dbReference type="NCBI Taxonomy" id="2590452"/>
    <lineage>
        <taxon>Bacteria</taxon>
        <taxon>Pseudomonadati</taxon>
        <taxon>Pseudomonadota</taxon>
        <taxon>Alphaproteobacteria</taxon>
        <taxon>Hyphomicrobiales</taxon>
        <taxon>Rhizobiaceae</taxon>
        <taxon>Rhizobium/Agrobacterium group</taxon>
        <taxon>Pararhizobium</taxon>
    </lineage>
</organism>
<reference evidence="1 2" key="1">
    <citation type="submission" date="2019-06" db="EMBL/GenBank/DDBJ databases">
        <authorList>
            <person name="Li M."/>
        </authorList>
    </citation>
    <scope>NUCLEOTIDE SEQUENCE [LARGE SCALE GENOMIC DNA]</scope>
    <source>
        <strain evidence="1 2">BGMRC6574</strain>
    </source>
</reference>